<evidence type="ECO:0000256" key="5">
    <source>
        <dbReference type="ARBA" id="ARBA00023063"/>
    </source>
</evidence>
<dbReference type="GO" id="GO:0015112">
    <property type="term" value="F:nitrate transmembrane transporter activity"/>
    <property type="evidence" value="ECO:0007669"/>
    <property type="project" value="InterPro"/>
</dbReference>
<reference evidence="10" key="2">
    <citation type="submission" date="2022-04" db="EMBL/GenBank/DDBJ databases">
        <title>Human microbiome associated bacterial genomes.</title>
        <authorList>
            <person name="Sandstrom S."/>
            <person name="Salamzade R."/>
            <person name="Kalan L.R."/>
        </authorList>
    </citation>
    <scope>NUCLEOTIDE SEQUENCE</scope>
    <source>
        <strain evidence="10">P3-SID1762</strain>
    </source>
</reference>
<comment type="caution">
    <text evidence="12">The sequence shown here is derived from an EMBL/GenBank/DDBJ whole genome shotgun (WGS) entry which is preliminary data.</text>
</comment>
<keyword evidence="5" id="KW-0534">Nitrate assimilation</keyword>
<comment type="similarity">
    <text evidence="2">Belongs to the major facilitator superfamily. Nitrate/nitrite porter (TC 2.A.1.8) family.</text>
</comment>
<evidence type="ECO:0000313" key="10">
    <source>
        <dbReference type="EMBL" id="MCT2116536.1"/>
    </source>
</evidence>
<evidence type="ECO:0000313" key="11">
    <source>
        <dbReference type="EMBL" id="MEX6464194.1"/>
    </source>
</evidence>
<feature type="transmembrane region" description="Helical" evidence="8">
    <location>
        <begin position="301"/>
        <end position="321"/>
    </location>
</feature>
<feature type="transmembrane region" description="Helical" evidence="8">
    <location>
        <begin position="402"/>
        <end position="424"/>
    </location>
</feature>
<dbReference type="GO" id="GO:0042128">
    <property type="term" value="P:nitrate assimilation"/>
    <property type="evidence" value="ECO:0007669"/>
    <property type="project" value="UniProtKB-KW"/>
</dbReference>
<dbReference type="GeneID" id="89529207"/>
<feature type="transmembrane region" description="Helical" evidence="8">
    <location>
        <begin position="77"/>
        <end position="95"/>
    </location>
</feature>
<dbReference type="InterPro" id="IPR011701">
    <property type="entry name" value="MFS"/>
</dbReference>
<keyword evidence="14" id="KW-1185">Reference proteome</keyword>
<dbReference type="InterPro" id="IPR044772">
    <property type="entry name" value="NO3_transporter"/>
</dbReference>
<dbReference type="PANTHER" id="PTHR23515">
    <property type="entry name" value="HIGH-AFFINITY NITRATE TRANSPORTER 2.3"/>
    <property type="match status" value="1"/>
</dbReference>
<evidence type="ECO:0000256" key="7">
    <source>
        <dbReference type="SAM" id="MobiDB-lite"/>
    </source>
</evidence>
<feature type="transmembrane region" description="Helical" evidence="8">
    <location>
        <begin position="165"/>
        <end position="184"/>
    </location>
</feature>
<feature type="transmembrane region" description="Helical" evidence="8">
    <location>
        <begin position="130"/>
        <end position="153"/>
    </location>
</feature>
<keyword evidence="3 8" id="KW-0812">Transmembrane</keyword>
<keyword evidence="4 8" id="KW-1133">Transmembrane helix</keyword>
<proteinExistence type="inferred from homology"/>
<evidence type="ECO:0000256" key="6">
    <source>
        <dbReference type="ARBA" id="ARBA00023136"/>
    </source>
</evidence>
<dbReference type="AlphaFoldDB" id="A0A4R3ZUC8"/>
<dbReference type="InterPro" id="IPR020846">
    <property type="entry name" value="MFS_dom"/>
</dbReference>
<dbReference type="SUPFAM" id="SSF103473">
    <property type="entry name" value="MFS general substrate transporter"/>
    <property type="match status" value="1"/>
</dbReference>
<feature type="transmembrane region" description="Helical" evidence="8">
    <location>
        <begin position="276"/>
        <end position="294"/>
    </location>
</feature>
<gene>
    <name evidence="11" type="ORF">AB6N35_07485</name>
    <name evidence="12" type="ORF">EDD19_10972</name>
    <name evidence="10" type="ORF">M3D93_02000</name>
</gene>
<feature type="transmembrane region" description="Helical" evidence="8">
    <location>
        <begin position="196"/>
        <end position="214"/>
    </location>
</feature>
<feature type="region of interest" description="Disordered" evidence="7">
    <location>
        <begin position="1"/>
        <end position="34"/>
    </location>
</feature>
<dbReference type="Proteomes" id="UP001560293">
    <property type="component" value="Unassembled WGS sequence"/>
</dbReference>
<dbReference type="RefSeq" id="WP_070720285.1">
    <property type="nucleotide sequence ID" value="NZ_CP143053.1"/>
</dbReference>
<comment type="subcellular location">
    <subcellularLocation>
        <location evidence="1">Cell membrane</location>
        <topology evidence="1">Multi-pass membrane protein</topology>
    </subcellularLocation>
</comment>
<organism evidence="12 13">
    <name type="scientific">Dietzia cinnamea</name>
    <dbReference type="NCBI Taxonomy" id="321318"/>
    <lineage>
        <taxon>Bacteria</taxon>
        <taxon>Bacillati</taxon>
        <taxon>Actinomycetota</taxon>
        <taxon>Actinomycetes</taxon>
        <taxon>Mycobacteriales</taxon>
        <taxon>Dietziaceae</taxon>
        <taxon>Dietzia</taxon>
    </lineage>
</organism>
<feature type="transmembrane region" description="Helical" evidence="8">
    <location>
        <begin position="38"/>
        <end position="57"/>
    </location>
</feature>
<accession>A0A4R3ZUC8</accession>
<feature type="transmembrane region" description="Helical" evidence="8">
    <location>
        <begin position="243"/>
        <end position="264"/>
    </location>
</feature>
<reference evidence="12 13" key="1">
    <citation type="submission" date="2019-03" db="EMBL/GenBank/DDBJ databases">
        <title>Root nodule microbial communities of legume samples collected from USA, Mexico and Botswana.</title>
        <authorList>
            <person name="Hirsch A."/>
        </authorList>
    </citation>
    <scope>NUCLEOTIDE SEQUENCE [LARGE SCALE GENOMIC DNA]</scope>
    <source>
        <strain evidence="12 13">55</strain>
    </source>
</reference>
<dbReference type="GO" id="GO:0005886">
    <property type="term" value="C:plasma membrane"/>
    <property type="evidence" value="ECO:0007669"/>
    <property type="project" value="UniProtKB-SubCell"/>
</dbReference>
<dbReference type="EMBL" id="JBFTEZ010000002">
    <property type="protein sequence ID" value="MEX6464194.1"/>
    <property type="molecule type" value="Genomic_DNA"/>
</dbReference>
<dbReference type="Pfam" id="PF07690">
    <property type="entry name" value="MFS_1"/>
    <property type="match status" value="1"/>
</dbReference>
<evidence type="ECO:0000256" key="4">
    <source>
        <dbReference type="ARBA" id="ARBA00022989"/>
    </source>
</evidence>
<dbReference type="EMBL" id="SMCX01000009">
    <property type="protein sequence ID" value="TCW23922.1"/>
    <property type="molecule type" value="Genomic_DNA"/>
</dbReference>
<evidence type="ECO:0000259" key="9">
    <source>
        <dbReference type="PROSITE" id="PS50850"/>
    </source>
</evidence>
<feature type="transmembrane region" description="Helical" evidence="8">
    <location>
        <begin position="341"/>
        <end position="361"/>
    </location>
</feature>
<evidence type="ECO:0000313" key="13">
    <source>
        <dbReference type="Proteomes" id="UP000295805"/>
    </source>
</evidence>
<evidence type="ECO:0000256" key="2">
    <source>
        <dbReference type="ARBA" id="ARBA00008432"/>
    </source>
</evidence>
<keyword evidence="6 8" id="KW-0472">Membrane</keyword>
<dbReference type="Proteomes" id="UP000295805">
    <property type="component" value="Unassembled WGS sequence"/>
</dbReference>
<feature type="transmembrane region" description="Helical" evidence="8">
    <location>
        <begin position="373"/>
        <end position="396"/>
    </location>
</feature>
<evidence type="ECO:0000256" key="3">
    <source>
        <dbReference type="ARBA" id="ARBA00022692"/>
    </source>
</evidence>
<name>A0A4R3ZUC8_9ACTN</name>
<dbReference type="Gene3D" id="1.20.1250.20">
    <property type="entry name" value="MFS general substrate transporter like domains"/>
    <property type="match status" value="2"/>
</dbReference>
<protein>
    <submittedName>
        <fullName evidence="10 12">MFS transporter</fullName>
    </submittedName>
    <submittedName>
        <fullName evidence="11">Nitrate/nitrite transporter</fullName>
    </submittedName>
</protein>
<feature type="transmembrane region" description="Helical" evidence="8">
    <location>
        <begin position="107"/>
        <end position="124"/>
    </location>
</feature>
<dbReference type="Proteomes" id="UP001206890">
    <property type="component" value="Unassembled WGS sequence"/>
</dbReference>
<evidence type="ECO:0000256" key="8">
    <source>
        <dbReference type="SAM" id="Phobius"/>
    </source>
</evidence>
<reference evidence="11" key="4">
    <citation type="submission" date="2024-07" db="EMBL/GenBank/DDBJ databases">
        <authorList>
            <person name="Wildschutte H."/>
        </authorList>
    </citation>
    <scope>NUCLEOTIDE SEQUENCE</scope>
    <source>
        <strain evidence="11">N60</strain>
    </source>
</reference>
<feature type="domain" description="Major facilitator superfamily (MFS) profile" evidence="9">
    <location>
        <begin position="40"/>
        <end position="429"/>
    </location>
</feature>
<dbReference type="CDD" id="cd17341">
    <property type="entry name" value="MFS_NRT2_like"/>
    <property type="match status" value="1"/>
</dbReference>
<sequence length="440" mass="45808">MPSGPNSPQTGPASPQPADPQPEAARPQSSATPDPKQANIALALCFSGFLLTFWAWALMGPLGATYKDQLGLSSFQQSLVVALPVVVGSLGRIPVGALTDRLGGRTMFPLIAALTIIPTLFVGFVDGSYIALLIGGFFLGIGGTSFAVGVPTVNSWFPPHRRGTAIGIFGAGMGGTAIAAFTTLRLRDAFGDQAPFILVAVLLAVYAVVARALLKNSPAWAPAQGNWVVKAARTLARPVTLKLAWLYAMGFGGFVAFSVYLPTYLHNFYELDMEDAALRTAVFVVIAVACRPLGGALADRFPGAWVLIVSYIVTGLMAAAATERMPLINTEGGTLYPLGTVVFLFMGASLGVASGAVFALVAELVEPSAVGSVTGIVGAVGGLGGFVPPLLLGYFWTAHGNYRIGLLLLFVLSAATAVLTWLWFLRSGRSASPATERTSA</sequence>
<dbReference type="InterPro" id="IPR036259">
    <property type="entry name" value="MFS_trans_sf"/>
</dbReference>
<evidence type="ECO:0000313" key="12">
    <source>
        <dbReference type="EMBL" id="TCW23922.1"/>
    </source>
</evidence>
<reference evidence="14" key="3">
    <citation type="submission" date="2024-07" db="EMBL/GenBank/DDBJ databases">
        <title>Pseudomonas strain that inhibits Aeromonas fish pathogens.</title>
        <authorList>
            <person name="Wildschutte H."/>
        </authorList>
    </citation>
    <scope>NUCLEOTIDE SEQUENCE [LARGE SCALE GENOMIC DNA]</scope>
    <source>
        <strain evidence="14">n60</strain>
    </source>
</reference>
<evidence type="ECO:0000313" key="14">
    <source>
        <dbReference type="Proteomes" id="UP001560293"/>
    </source>
</evidence>
<dbReference type="EMBL" id="JALXTC010000005">
    <property type="protein sequence ID" value="MCT2116536.1"/>
    <property type="molecule type" value="Genomic_DNA"/>
</dbReference>
<evidence type="ECO:0000256" key="1">
    <source>
        <dbReference type="ARBA" id="ARBA00004651"/>
    </source>
</evidence>
<feature type="compositionally biased region" description="Polar residues" evidence="7">
    <location>
        <begin position="1"/>
        <end position="13"/>
    </location>
</feature>
<dbReference type="PROSITE" id="PS50850">
    <property type="entry name" value="MFS"/>
    <property type="match status" value="1"/>
</dbReference>